<feature type="domain" description="Histone deacetylase" evidence="2">
    <location>
        <begin position="38"/>
        <end position="325"/>
    </location>
</feature>
<dbReference type="InterPro" id="IPR000286">
    <property type="entry name" value="HDACs"/>
</dbReference>
<dbReference type="RefSeq" id="WP_075805570.1">
    <property type="nucleotide sequence ID" value="NZ_MKZO01000047.1"/>
</dbReference>
<dbReference type="CDD" id="cd09996">
    <property type="entry name" value="HDAC_classII_1"/>
    <property type="match status" value="1"/>
</dbReference>
<comment type="caution">
    <text evidence="3">The sequence shown here is derived from an EMBL/GenBank/DDBJ whole genome shotgun (WGS) entry which is preliminary data.</text>
</comment>
<dbReference type="OrthoDB" id="9808367at2"/>
<accession>A0A1Q9QZ77</accession>
<dbReference type="Pfam" id="PF00850">
    <property type="entry name" value="Hist_deacetyl"/>
    <property type="match status" value="1"/>
</dbReference>
<proteinExistence type="inferred from homology"/>
<evidence type="ECO:0000256" key="1">
    <source>
        <dbReference type="ARBA" id="ARBA00005947"/>
    </source>
</evidence>
<evidence type="ECO:0000259" key="2">
    <source>
        <dbReference type="Pfam" id="PF00850"/>
    </source>
</evidence>
<dbReference type="InterPro" id="IPR023801">
    <property type="entry name" value="His_deacetylse_dom"/>
</dbReference>
<comment type="similarity">
    <text evidence="1">Belongs to the histone deacetylase family.</text>
</comment>
<protein>
    <submittedName>
        <fullName evidence="3">Histone deacetylase-like amidohydrolase</fullName>
        <ecNumber evidence="3">3.5.1.-</ecNumber>
    </submittedName>
</protein>
<dbReference type="PANTHER" id="PTHR10625:SF10">
    <property type="entry name" value="HISTONE DEACETYLASE HDAC1"/>
    <property type="match status" value="1"/>
</dbReference>
<evidence type="ECO:0000313" key="3">
    <source>
        <dbReference type="EMBL" id="OLS60470.1"/>
    </source>
</evidence>
<dbReference type="EMBL" id="MKZO01000047">
    <property type="protein sequence ID" value="OLS60470.1"/>
    <property type="molecule type" value="Genomic_DNA"/>
</dbReference>
<dbReference type="GO" id="GO:0040029">
    <property type="term" value="P:epigenetic regulation of gene expression"/>
    <property type="evidence" value="ECO:0007669"/>
    <property type="project" value="TreeGrafter"/>
</dbReference>
<dbReference type="GO" id="GO:0016787">
    <property type="term" value="F:hydrolase activity"/>
    <property type="evidence" value="ECO:0007669"/>
    <property type="project" value="UniProtKB-KW"/>
</dbReference>
<dbReference type="InterPro" id="IPR023696">
    <property type="entry name" value="Ureohydrolase_dom_sf"/>
</dbReference>
<dbReference type="Proteomes" id="UP000186736">
    <property type="component" value="Unassembled WGS sequence"/>
</dbReference>
<dbReference type="PRINTS" id="PR01270">
    <property type="entry name" value="HDASUPER"/>
</dbReference>
<keyword evidence="3" id="KW-0378">Hydrolase</keyword>
<sequence length="375" mass="40780">MSATRFFHDEHCFWHSGGMFALTLPVGGWVEPPSGSAHAESPESKRRLKNLVEVSGLGRQLTHQGGEPVSLEQMLRVHTPGYLERFRQLCENGGGLLDPGAPVGPDTWAVARVSAGLACNAVGQVLRGECRNAYVLSRPPGHHCLADQAMGFCYLNNIAIAIEEARAQLGPLRVAVLDWDVHHGNGTQSIYYERDDVLTLSIHQQRAYPRGYTGEEDVGSGAGHGCNLNIALPPGSGHEAYVHAMNSVVVPALEAFEPQLIIVACGFDANGVDPLGRMLLHSDSFRELTRITREVAERVCQGKLVLVHEGGYAEAYVPFCGLAVIEELAGIRTAVADPMLDMLVAQQPDAHNVAHQCEVIDRGARLWRQQVERSH</sequence>
<dbReference type="InterPro" id="IPR037138">
    <property type="entry name" value="His_deacetylse_dom_sf"/>
</dbReference>
<dbReference type="EC" id="3.5.1.-" evidence="3"/>
<dbReference type="PANTHER" id="PTHR10625">
    <property type="entry name" value="HISTONE DEACETYLASE HDAC1-RELATED"/>
    <property type="match status" value="1"/>
</dbReference>
<evidence type="ECO:0000313" key="4">
    <source>
        <dbReference type="Proteomes" id="UP000186736"/>
    </source>
</evidence>
<reference evidence="3 4" key="1">
    <citation type="submission" date="2016-10" db="EMBL/GenBank/DDBJ databases">
        <title>Genome Sequence of Pseudomonas putida GM4FR.</title>
        <authorList>
            <person name="Poehlein A."/>
            <person name="Wemheuer F."/>
            <person name="Hollensteiner J."/>
            <person name="Wemheuer B."/>
        </authorList>
    </citation>
    <scope>NUCLEOTIDE SEQUENCE [LARGE SCALE GENOMIC DNA]</scope>
    <source>
        <strain evidence="3 4">GM4FR</strain>
    </source>
</reference>
<dbReference type="AlphaFoldDB" id="A0A1Q9QZ77"/>
<name>A0A1Q9QZ77_PSEPU</name>
<dbReference type="Gene3D" id="3.40.800.20">
    <property type="entry name" value="Histone deacetylase domain"/>
    <property type="match status" value="1"/>
</dbReference>
<dbReference type="SUPFAM" id="SSF52768">
    <property type="entry name" value="Arginase/deacetylase"/>
    <property type="match status" value="1"/>
</dbReference>
<gene>
    <name evidence="3" type="primary">hdaH_2</name>
    <name evidence="3" type="ORF">PSEMO_48810</name>
</gene>
<organism evidence="3 4">
    <name type="scientific">Pseudomonas putida</name>
    <name type="common">Arthrobacter siderocapsulatus</name>
    <dbReference type="NCBI Taxonomy" id="303"/>
    <lineage>
        <taxon>Bacteria</taxon>
        <taxon>Pseudomonadati</taxon>
        <taxon>Pseudomonadota</taxon>
        <taxon>Gammaproteobacteria</taxon>
        <taxon>Pseudomonadales</taxon>
        <taxon>Pseudomonadaceae</taxon>
        <taxon>Pseudomonas</taxon>
    </lineage>
</organism>
<dbReference type="GO" id="GO:0004407">
    <property type="term" value="F:histone deacetylase activity"/>
    <property type="evidence" value="ECO:0007669"/>
    <property type="project" value="TreeGrafter"/>
</dbReference>